<dbReference type="EMBL" id="JBGBPQ010000016">
    <property type="protein sequence ID" value="KAL1508421.1"/>
    <property type="molecule type" value="Genomic_DNA"/>
</dbReference>
<evidence type="ECO:0000256" key="5">
    <source>
        <dbReference type="SAM" id="MobiDB-lite"/>
    </source>
</evidence>
<dbReference type="PRINTS" id="PR00743">
    <property type="entry name" value="GLHYDRLASE36"/>
</dbReference>
<dbReference type="InterPro" id="IPR031705">
    <property type="entry name" value="Glyco_hydro_36_C"/>
</dbReference>
<evidence type="ECO:0000259" key="6">
    <source>
        <dbReference type="Pfam" id="PF16874"/>
    </source>
</evidence>
<evidence type="ECO:0000313" key="9">
    <source>
        <dbReference type="Proteomes" id="UP001515480"/>
    </source>
</evidence>
<evidence type="ECO:0000256" key="4">
    <source>
        <dbReference type="ARBA" id="ARBA00023295"/>
    </source>
</evidence>
<keyword evidence="4" id="KW-0326">Glycosidase</keyword>
<dbReference type="InterPro" id="IPR017853">
    <property type="entry name" value="GH"/>
</dbReference>
<dbReference type="InterPro" id="IPR038417">
    <property type="entry name" value="Alpga-gal_N_sf"/>
</dbReference>
<name>A0AB34IWG7_PRYPA</name>
<dbReference type="PANTHER" id="PTHR43053">
    <property type="entry name" value="GLYCOSIDASE FAMILY 31"/>
    <property type="match status" value="1"/>
</dbReference>
<dbReference type="CDD" id="cd14791">
    <property type="entry name" value="GH36"/>
    <property type="match status" value="1"/>
</dbReference>
<dbReference type="AlphaFoldDB" id="A0AB34IWG7"/>
<evidence type="ECO:0000259" key="7">
    <source>
        <dbReference type="Pfam" id="PF16875"/>
    </source>
</evidence>
<dbReference type="InterPro" id="IPR013780">
    <property type="entry name" value="Glyco_hydro_b"/>
</dbReference>
<dbReference type="PANTHER" id="PTHR43053:SF3">
    <property type="entry name" value="ALPHA-GALACTOSIDASE C-RELATED"/>
    <property type="match status" value="1"/>
</dbReference>
<feature type="domain" description="Glycosyl hydrolase family 36 N-terminal" evidence="7">
    <location>
        <begin position="268"/>
        <end position="505"/>
    </location>
</feature>
<reference evidence="8 9" key="1">
    <citation type="journal article" date="2024" name="Science">
        <title>Giant polyketide synthase enzymes in the biosynthesis of giant marine polyether toxins.</title>
        <authorList>
            <person name="Fallon T.R."/>
            <person name="Shende V.V."/>
            <person name="Wierzbicki I.H."/>
            <person name="Pendleton A.L."/>
            <person name="Watervoot N.F."/>
            <person name="Auber R.P."/>
            <person name="Gonzalez D.J."/>
            <person name="Wisecaver J.H."/>
            <person name="Moore B.S."/>
        </authorList>
    </citation>
    <scope>NUCLEOTIDE SEQUENCE [LARGE SCALE GENOMIC DNA]</scope>
    <source>
        <strain evidence="8 9">12B1</strain>
    </source>
</reference>
<feature type="region of interest" description="Disordered" evidence="5">
    <location>
        <begin position="219"/>
        <end position="241"/>
    </location>
</feature>
<dbReference type="InterPro" id="IPR013785">
    <property type="entry name" value="Aldolase_TIM"/>
</dbReference>
<dbReference type="Gene3D" id="3.20.20.70">
    <property type="entry name" value="Aldolase class I"/>
    <property type="match status" value="1"/>
</dbReference>
<dbReference type="GO" id="GO:0004557">
    <property type="term" value="F:alpha-galactosidase activity"/>
    <property type="evidence" value="ECO:0007669"/>
    <property type="project" value="UniProtKB-EC"/>
</dbReference>
<dbReference type="InterPro" id="IPR000111">
    <property type="entry name" value="Glyco_hydro_27/36_CS"/>
</dbReference>
<proteinExistence type="predicted"/>
<dbReference type="Gene3D" id="2.70.98.60">
    <property type="entry name" value="alpha-galactosidase from lactobacil brevis"/>
    <property type="match status" value="2"/>
</dbReference>
<dbReference type="Gene3D" id="2.60.40.1180">
    <property type="entry name" value="Golgi alpha-mannosidase II"/>
    <property type="match status" value="1"/>
</dbReference>
<evidence type="ECO:0000256" key="2">
    <source>
        <dbReference type="ARBA" id="ARBA00012755"/>
    </source>
</evidence>
<dbReference type="EC" id="3.2.1.22" evidence="2"/>
<organism evidence="8 9">
    <name type="scientific">Prymnesium parvum</name>
    <name type="common">Toxic golden alga</name>
    <dbReference type="NCBI Taxonomy" id="97485"/>
    <lineage>
        <taxon>Eukaryota</taxon>
        <taxon>Haptista</taxon>
        <taxon>Haptophyta</taxon>
        <taxon>Prymnesiophyceae</taxon>
        <taxon>Prymnesiales</taxon>
        <taxon>Prymnesiaceae</taxon>
        <taxon>Prymnesium</taxon>
    </lineage>
</organism>
<dbReference type="InterPro" id="IPR002252">
    <property type="entry name" value="Glyco_hydro_36"/>
</dbReference>
<dbReference type="Pfam" id="PF16875">
    <property type="entry name" value="Glyco_hydro_36N"/>
    <property type="match status" value="1"/>
</dbReference>
<comment type="catalytic activity">
    <reaction evidence="1">
        <text>Hydrolysis of terminal, non-reducing alpha-D-galactose residues in alpha-D-galactosides, including galactose oligosaccharides, galactomannans and galactolipids.</text>
        <dbReference type="EC" id="3.2.1.22"/>
    </reaction>
</comment>
<dbReference type="Pfam" id="PF02065">
    <property type="entry name" value="Melibiase"/>
    <property type="match status" value="1"/>
</dbReference>
<keyword evidence="9" id="KW-1185">Reference proteome</keyword>
<gene>
    <name evidence="8" type="ORF">AB1Y20_004529</name>
</gene>
<dbReference type="GO" id="GO:0016052">
    <property type="term" value="P:carbohydrate catabolic process"/>
    <property type="evidence" value="ECO:0007669"/>
    <property type="project" value="InterPro"/>
</dbReference>
<protein>
    <recommendedName>
        <fullName evidence="2">alpha-galactosidase</fullName>
        <ecNumber evidence="2">3.2.1.22</ecNumber>
    </recommendedName>
</protein>
<dbReference type="InterPro" id="IPR050985">
    <property type="entry name" value="Alpha-glycosidase_related"/>
</dbReference>
<evidence type="ECO:0000256" key="3">
    <source>
        <dbReference type="ARBA" id="ARBA00022801"/>
    </source>
</evidence>
<sequence>MAHITYEDSGRVFKLFAGRSLYAMRISESGSLERLYWGKALPPNTDLRYLNRSNVAQPFDPTVSHKDTNRTNDSYVKKIVDDRMSDPLAKALRGASGDTDPLAIWKAHRGAADGEQAMKISHADSSVPGSSAYERRLENIGWRLLAMKNSADPSDVAESMFGATHDDSLLLSGAKRHGMPRTGMSYPNLSGNAHELIHEEEPPFREVMALDLPVSDSQLTSVSHRSRKLSVGDREDSSMRSPILAPTMGEIDEQLNLLTISQPQMEQNERVGKNMSLLEVADMGTGDYRQPSFVVEYSTDGSTISPLTYVSHEIIPGKAPVPSPMPHVRAMSAPRSPDETTGEVKATTLIVTMKDLHTGLVVEAHFTAMHDLEVIVRRLVMKNETAEPVRLKRCMSATVDFDIPLHNYWMTQLDGSWARERHVRCRKLEQGMTAFGSQRGTSSHQHCPFLVISEGNAPPDEENGTVYGFSLVYSGSFLAEAEVVDVGRLRVNIGVQPQGFTWHLAPGDEFSSPECVCTFSSEGIGEMSRQFHSLVREHLIPPQWRHVQCPVLCNTWEAEYFNVSHDSVVAMARAARVVGVEMIVLDDGWFGRRNDITSSLGDWAPNTLKFPFGIRGLAHDVNAEGMQFGLWIEPEMVSVDSALYRAHPDWCFQVPGRPRNEGRNQLVLDLTRSEVRDYVFESIAVTLREANVVYVKWDMNRHLTEAFSVSLPSHRQGEVLHRYVLGVYDLHERFTSTFPHVRFEACSGGGGRFDFGMLYFCPQVWASDNTDALMRMKIQHGSSYLFPSMTVGAHFSTVPNHITQGHTRKRTRALVAMCGTFGYELDLRKCADSADALRQQVAAHKLVHHIVRDGHLYRLWDPFRVNYCAWQYVLRKKQPDGRTTAESAAVFAFNRSSTFWSNLMPRLLLRGLDEEALYDVCEPLPNNRMQKSGTLEVVRTDDKVYQLGASCVRMNGATLMHAGIPVRFLTQDDSMLFLLKRVRDTPLLE</sequence>
<dbReference type="FunFam" id="3.20.20.70:FF:000118">
    <property type="entry name" value="Alpha-galactosidase"/>
    <property type="match status" value="1"/>
</dbReference>
<evidence type="ECO:0000256" key="1">
    <source>
        <dbReference type="ARBA" id="ARBA00001255"/>
    </source>
</evidence>
<comment type="caution">
    <text evidence="8">The sequence shown here is derived from an EMBL/GenBank/DDBJ whole genome shotgun (WGS) entry which is preliminary data.</text>
</comment>
<dbReference type="SUPFAM" id="SSF51445">
    <property type="entry name" value="(Trans)glycosidases"/>
    <property type="match status" value="1"/>
</dbReference>
<dbReference type="Pfam" id="PF16874">
    <property type="entry name" value="Glyco_hydro_36C"/>
    <property type="match status" value="1"/>
</dbReference>
<keyword evidence="3" id="KW-0378">Hydrolase</keyword>
<feature type="domain" description="Glycosyl hydrolase family 36 C-terminal" evidence="6">
    <location>
        <begin position="868"/>
        <end position="979"/>
    </location>
</feature>
<dbReference type="Proteomes" id="UP001515480">
    <property type="component" value="Unassembled WGS sequence"/>
</dbReference>
<evidence type="ECO:0000313" key="8">
    <source>
        <dbReference type="EMBL" id="KAL1508421.1"/>
    </source>
</evidence>
<dbReference type="PROSITE" id="PS00512">
    <property type="entry name" value="ALPHA_GALACTOSIDASE"/>
    <property type="match status" value="1"/>
</dbReference>
<accession>A0AB34IWG7</accession>
<dbReference type="InterPro" id="IPR031704">
    <property type="entry name" value="Glyco_hydro_36_N"/>
</dbReference>